<gene>
    <name evidence="3" type="ORF">EVAR_24750_1</name>
</gene>
<evidence type="ECO:0000313" key="3">
    <source>
        <dbReference type="EMBL" id="GBP36747.1"/>
    </source>
</evidence>
<dbReference type="AlphaFoldDB" id="A0A4C1VES8"/>
<sequence>MEKNKNVEHVCRPYVCIVLSEIPTKLASNRPNSEIRTGGAAPRRDLRTRSRRNGRRRIKCDHVTRLRLECPPGKVMYLFGGVAVFFASPYWTTAETIKEPTLRGYFV</sequence>
<reference evidence="3 4" key="1">
    <citation type="journal article" date="2019" name="Commun. Biol.">
        <title>The bagworm genome reveals a unique fibroin gene that provides high tensile strength.</title>
        <authorList>
            <person name="Kono N."/>
            <person name="Nakamura H."/>
            <person name="Ohtoshi R."/>
            <person name="Tomita M."/>
            <person name="Numata K."/>
            <person name="Arakawa K."/>
        </authorList>
    </citation>
    <scope>NUCLEOTIDE SEQUENCE [LARGE SCALE GENOMIC DNA]</scope>
</reference>
<evidence type="ECO:0000313" key="4">
    <source>
        <dbReference type="Proteomes" id="UP000299102"/>
    </source>
</evidence>
<keyword evidence="2" id="KW-0812">Transmembrane</keyword>
<evidence type="ECO:0000256" key="2">
    <source>
        <dbReference type="SAM" id="Phobius"/>
    </source>
</evidence>
<keyword evidence="4" id="KW-1185">Reference proteome</keyword>
<name>A0A4C1VES8_EUMVA</name>
<dbReference type="Proteomes" id="UP000299102">
    <property type="component" value="Unassembled WGS sequence"/>
</dbReference>
<feature type="transmembrane region" description="Helical" evidence="2">
    <location>
        <begin position="75"/>
        <end position="92"/>
    </location>
</feature>
<organism evidence="3 4">
    <name type="scientific">Eumeta variegata</name>
    <name type="common">Bagworm moth</name>
    <name type="synonym">Eumeta japonica</name>
    <dbReference type="NCBI Taxonomy" id="151549"/>
    <lineage>
        <taxon>Eukaryota</taxon>
        <taxon>Metazoa</taxon>
        <taxon>Ecdysozoa</taxon>
        <taxon>Arthropoda</taxon>
        <taxon>Hexapoda</taxon>
        <taxon>Insecta</taxon>
        <taxon>Pterygota</taxon>
        <taxon>Neoptera</taxon>
        <taxon>Endopterygota</taxon>
        <taxon>Lepidoptera</taxon>
        <taxon>Glossata</taxon>
        <taxon>Ditrysia</taxon>
        <taxon>Tineoidea</taxon>
        <taxon>Psychidae</taxon>
        <taxon>Oiketicinae</taxon>
        <taxon>Eumeta</taxon>
    </lineage>
</organism>
<keyword evidence="2" id="KW-0472">Membrane</keyword>
<proteinExistence type="predicted"/>
<dbReference type="EMBL" id="BGZK01000322">
    <property type="protein sequence ID" value="GBP36747.1"/>
    <property type="molecule type" value="Genomic_DNA"/>
</dbReference>
<feature type="region of interest" description="Disordered" evidence="1">
    <location>
        <begin position="29"/>
        <end position="53"/>
    </location>
</feature>
<keyword evidence="2" id="KW-1133">Transmembrane helix</keyword>
<protein>
    <submittedName>
        <fullName evidence="3">Uncharacterized protein</fullName>
    </submittedName>
</protein>
<comment type="caution">
    <text evidence="3">The sequence shown here is derived from an EMBL/GenBank/DDBJ whole genome shotgun (WGS) entry which is preliminary data.</text>
</comment>
<evidence type="ECO:0000256" key="1">
    <source>
        <dbReference type="SAM" id="MobiDB-lite"/>
    </source>
</evidence>
<accession>A0A4C1VES8</accession>